<evidence type="ECO:0000313" key="5">
    <source>
        <dbReference type="Proteomes" id="UP001161247"/>
    </source>
</evidence>
<dbReference type="InterPro" id="IPR029044">
    <property type="entry name" value="Nucleotide-diphossugar_trans"/>
</dbReference>
<dbReference type="CDD" id="cd11558">
    <property type="entry name" value="W2_eIF2B_epsilon"/>
    <property type="match status" value="1"/>
</dbReference>
<evidence type="ECO:0000256" key="1">
    <source>
        <dbReference type="ARBA" id="ARBA00044144"/>
    </source>
</evidence>
<feature type="domain" description="W2" evidence="3">
    <location>
        <begin position="258"/>
        <end position="427"/>
    </location>
</feature>
<evidence type="ECO:0000256" key="2">
    <source>
        <dbReference type="ARBA" id="ARBA00044345"/>
    </source>
</evidence>
<dbReference type="SUPFAM" id="SSF51161">
    <property type="entry name" value="Trimeric LpxA-like enzymes"/>
    <property type="match status" value="1"/>
</dbReference>
<dbReference type="Proteomes" id="UP001161247">
    <property type="component" value="Chromosome 2"/>
</dbReference>
<reference evidence="4" key="1">
    <citation type="submission" date="2023-03" db="EMBL/GenBank/DDBJ databases">
        <authorList>
            <person name="Julca I."/>
        </authorList>
    </citation>
    <scope>NUCLEOTIDE SEQUENCE</scope>
</reference>
<dbReference type="InterPro" id="IPR003307">
    <property type="entry name" value="W2_domain"/>
</dbReference>
<sequence>MASKKGRVMRMTEDSAVEEEDVTRIPLQAILLADDFATKFHPITLQRPKVLLPLTKQVIEHLGNSQWFNQPNFSVKTIQSNGSVGAGDALRLIYEHSVIRGDFILVSGDTISNIPLKDAVKEHRERRKKENNAIMTVVVSPASSTYQSRLGTEYLLMAIDPGLAISQEMTPLAKTLFEGGRFLWCLMSNFSELTPLQQLSSRGRGYTEDQELNWQALLGLVFLLSEIIVCDGVVIKSGGILEPGVVLSYNVVVGQNFVVPASSKVSLYQQPNIRHNNSDCADPSLLRLSFNLEARDCAGALFYSIMKLALTMGHVSRGELLKNVARLLVKWWKVLTHYIPSIDEEVEVIAKFQEMCLAESTKEEYSQMFLDILILHLLYEKDIVKEEAILTWASEEEGADESHQVLFKQAQTFIRWLEEASDEGEDGD</sequence>
<dbReference type="InterPro" id="IPR016024">
    <property type="entry name" value="ARM-type_fold"/>
</dbReference>
<dbReference type="AlphaFoldDB" id="A0AAV1CMA0"/>
<dbReference type="Gene3D" id="1.25.40.180">
    <property type="match status" value="1"/>
</dbReference>
<dbReference type="InterPro" id="IPR044123">
    <property type="entry name" value="W2_eIF2B_epsilon"/>
</dbReference>
<dbReference type="SUPFAM" id="SSF48371">
    <property type="entry name" value="ARM repeat"/>
    <property type="match status" value="1"/>
</dbReference>
<evidence type="ECO:0000313" key="4">
    <source>
        <dbReference type="EMBL" id="CAI9095803.1"/>
    </source>
</evidence>
<dbReference type="PROSITE" id="PS51363">
    <property type="entry name" value="W2"/>
    <property type="match status" value="1"/>
</dbReference>
<dbReference type="GO" id="GO:0031369">
    <property type="term" value="F:translation initiation factor binding"/>
    <property type="evidence" value="ECO:0007669"/>
    <property type="project" value="InterPro"/>
</dbReference>
<organism evidence="4 5">
    <name type="scientific">Oldenlandia corymbosa var. corymbosa</name>
    <dbReference type="NCBI Taxonomy" id="529605"/>
    <lineage>
        <taxon>Eukaryota</taxon>
        <taxon>Viridiplantae</taxon>
        <taxon>Streptophyta</taxon>
        <taxon>Embryophyta</taxon>
        <taxon>Tracheophyta</taxon>
        <taxon>Spermatophyta</taxon>
        <taxon>Magnoliopsida</taxon>
        <taxon>eudicotyledons</taxon>
        <taxon>Gunneridae</taxon>
        <taxon>Pentapetalae</taxon>
        <taxon>asterids</taxon>
        <taxon>lamiids</taxon>
        <taxon>Gentianales</taxon>
        <taxon>Rubiaceae</taxon>
        <taxon>Rubioideae</taxon>
        <taxon>Spermacoceae</taxon>
        <taxon>Hedyotis-Oldenlandia complex</taxon>
        <taxon>Oldenlandia</taxon>
    </lineage>
</organism>
<accession>A0AAV1CMA0</accession>
<protein>
    <recommendedName>
        <fullName evidence="1">Translation initiation factor eIF2B subunit epsilon</fullName>
    </recommendedName>
    <alternativeName>
        <fullName evidence="2">eIF2B GDP-GTP exchange factor subunit epsilon</fullName>
    </alternativeName>
</protein>
<dbReference type="PANTHER" id="PTHR45887">
    <property type="entry name" value="TRANSLATION INITIATION FACTOR EIF-2B SUBUNIT EPSILON"/>
    <property type="match status" value="1"/>
</dbReference>
<dbReference type="InterPro" id="IPR051956">
    <property type="entry name" value="eIF2B_epsilon"/>
</dbReference>
<dbReference type="GO" id="GO:0005851">
    <property type="term" value="C:eukaryotic translation initiation factor 2B complex"/>
    <property type="evidence" value="ECO:0007669"/>
    <property type="project" value="TreeGrafter"/>
</dbReference>
<dbReference type="GO" id="GO:0003743">
    <property type="term" value="F:translation initiation factor activity"/>
    <property type="evidence" value="ECO:0007669"/>
    <property type="project" value="TreeGrafter"/>
</dbReference>
<name>A0AAV1CMA0_OLDCO</name>
<dbReference type="Pfam" id="PF02020">
    <property type="entry name" value="W2"/>
    <property type="match status" value="1"/>
</dbReference>
<dbReference type="SUPFAM" id="SSF53448">
    <property type="entry name" value="Nucleotide-diphospho-sugar transferases"/>
    <property type="match status" value="1"/>
</dbReference>
<dbReference type="Gene3D" id="3.90.550.10">
    <property type="entry name" value="Spore Coat Polysaccharide Biosynthesis Protein SpsA, Chain A"/>
    <property type="match status" value="1"/>
</dbReference>
<dbReference type="SMART" id="SM00515">
    <property type="entry name" value="eIF5C"/>
    <property type="match status" value="1"/>
</dbReference>
<dbReference type="PANTHER" id="PTHR45887:SF1">
    <property type="entry name" value="TRANSLATION INITIATION FACTOR EIF-2B SUBUNIT EPSILON"/>
    <property type="match status" value="1"/>
</dbReference>
<keyword evidence="5" id="KW-1185">Reference proteome</keyword>
<dbReference type="InterPro" id="IPR011004">
    <property type="entry name" value="Trimer_LpxA-like_sf"/>
</dbReference>
<evidence type="ECO:0000259" key="3">
    <source>
        <dbReference type="PROSITE" id="PS51363"/>
    </source>
</evidence>
<dbReference type="EMBL" id="OX459119">
    <property type="protein sequence ID" value="CAI9095803.1"/>
    <property type="molecule type" value="Genomic_DNA"/>
</dbReference>
<gene>
    <name evidence="4" type="ORF">OLC1_LOCUS6694</name>
</gene>
<proteinExistence type="predicted"/>
<dbReference type="GO" id="GO:0005085">
    <property type="term" value="F:guanyl-nucleotide exchange factor activity"/>
    <property type="evidence" value="ECO:0007669"/>
    <property type="project" value="InterPro"/>
</dbReference>